<dbReference type="EMBL" id="CP097511">
    <property type="protein sequence ID" value="URE42704.1"/>
    <property type="molecule type" value="Genomic_DNA"/>
</dbReference>
<evidence type="ECO:0000313" key="1">
    <source>
        <dbReference type="EMBL" id="URE42704.1"/>
    </source>
</evidence>
<gene>
    <name evidence="1" type="ORF">MUK42_15181</name>
</gene>
<dbReference type="AlphaFoldDB" id="A0A9E7HYT9"/>
<reference evidence="1" key="1">
    <citation type="submission" date="2022-05" db="EMBL/GenBank/DDBJ databases">
        <title>The Musa troglodytarum L. genome provides insights into the mechanism of non-climacteric behaviour and enrichment of carotenoids.</title>
        <authorList>
            <person name="Wang J."/>
        </authorList>
    </citation>
    <scope>NUCLEOTIDE SEQUENCE</scope>
    <source>
        <tissue evidence="1">Leaf</tissue>
    </source>
</reference>
<protein>
    <submittedName>
        <fullName evidence="1">Uncharacterized protein</fullName>
    </submittedName>
</protein>
<accession>A0A9E7HYT9</accession>
<proteinExistence type="predicted"/>
<name>A0A9E7HYT9_9LILI</name>
<organism evidence="1 2">
    <name type="scientific">Musa troglodytarum</name>
    <name type="common">fe'i banana</name>
    <dbReference type="NCBI Taxonomy" id="320322"/>
    <lineage>
        <taxon>Eukaryota</taxon>
        <taxon>Viridiplantae</taxon>
        <taxon>Streptophyta</taxon>
        <taxon>Embryophyta</taxon>
        <taxon>Tracheophyta</taxon>
        <taxon>Spermatophyta</taxon>
        <taxon>Magnoliopsida</taxon>
        <taxon>Liliopsida</taxon>
        <taxon>Zingiberales</taxon>
        <taxon>Musaceae</taxon>
        <taxon>Musa</taxon>
    </lineage>
</organism>
<dbReference type="Proteomes" id="UP001055439">
    <property type="component" value="Chromosome 9"/>
</dbReference>
<sequence>MLEQSRWVIADIMLMSIAYQWVEKASFSCLRMAVHEGRFLKGGLDLLSQIKPVDVSCSALLGICQTLEISIGSRMGHAPAALVPCLPAHKKLLMLLLVTVLKQEDHGPPYLVNPQEAKKVCNLGSIAAVNWLPNRSDTLRKERLRQTSKTLLHIRPTKEALPPTVQQLPWCSLCIM</sequence>
<keyword evidence="2" id="KW-1185">Reference proteome</keyword>
<evidence type="ECO:0000313" key="2">
    <source>
        <dbReference type="Proteomes" id="UP001055439"/>
    </source>
</evidence>